<feature type="transmembrane region" description="Helical" evidence="7">
    <location>
        <begin position="23"/>
        <end position="40"/>
    </location>
</feature>
<evidence type="ECO:0000256" key="3">
    <source>
        <dbReference type="ARBA" id="ARBA00022692"/>
    </source>
</evidence>
<dbReference type="Proteomes" id="UP001054252">
    <property type="component" value="Unassembled WGS sequence"/>
</dbReference>
<comment type="caution">
    <text evidence="10">The sequence shown here is derived from an EMBL/GenBank/DDBJ whole genome shotgun (WGS) entry which is preliminary data.</text>
</comment>
<evidence type="ECO:0000256" key="4">
    <source>
        <dbReference type="ARBA" id="ARBA00022968"/>
    </source>
</evidence>
<dbReference type="InterPro" id="IPR025846">
    <property type="entry name" value="TBL_N"/>
</dbReference>
<keyword evidence="11" id="KW-1185">Reference proteome</keyword>
<dbReference type="InterPro" id="IPR029962">
    <property type="entry name" value="TBL"/>
</dbReference>
<evidence type="ECO:0000259" key="8">
    <source>
        <dbReference type="Pfam" id="PF13839"/>
    </source>
</evidence>
<feature type="domain" description="Trichome birefringence-like N-terminal" evidence="9">
    <location>
        <begin position="65"/>
        <end position="118"/>
    </location>
</feature>
<dbReference type="Pfam" id="PF13839">
    <property type="entry name" value="PC-Esterase"/>
    <property type="match status" value="1"/>
</dbReference>
<dbReference type="AlphaFoldDB" id="A0AAV5JXI8"/>
<feature type="domain" description="Trichome birefringence-like C-terminal" evidence="8">
    <location>
        <begin position="119"/>
        <end position="408"/>
    </location>
</feature>
<organism evidence="10 11">
    <name type="scientific">Rubroshorea leprosula</name>
    <dbReference type="NCBI Taxonomy" id="152421"/>
    <lineage>
        <taxon>Eukaryota</taxon>
        <taxon>Viridiplantae</taxon>
        <taxon>Streptophyta</taxon>
        <taxon>Embryophyta</taxon>
        <taxon>Tracheophyta</taxon>
        <taxon>Spermatophyta</taxon>
        <taxon>Magnoliopsida</taxon>
        <taxon>eudicotyledons</taxon>
        <taxon>Gunneridae</taxon>
        <taxon>Pentapetalae</taxon>
        <taxon>rosids</taxon>
        <taxon>malvids</taxon>
        <taxon>Malvales</taxon>
        <taxon>Dipterocarpaceae</taxon>
        <taxon>Rubroshorea</taxon>
    </lineage>
</organism>
<evidence type="ECO:0000256" key="7">
    <source>
        <dbReference type="SAM" id="Phobius"/>
    </source>
</evidence>
<keyword evidence="5 7" id="KW-1133">Transmembrane helix</keyword>
<accession>A0AAV5JXI8</accession>
<dbReference type="GO" id="GO:0016413">
    <property type="term" value="F:O-acetyltransferase activity"/>
    <property type="evidence" value="ECO:0007669"/>
    <property type="project" value="InterPro"/>
</dbReference>
<dbReference type="GO" id="GO:0016020">
    <property type="term" value="C:membrane"/>
    <property type="evidence" value="ECO:0007669"/>
    <property type="project" value="UniProtKB-SubCell"/>
</dbReference>
<protein>
    <recommendedName>
        <fullName evidence="12">Trichome birefringence-like N-terminal domain-containing protein</fullName>
    </recommendedName>
</protein>
<dbReference type="PANTHER" id="PTHR32285:SF13">
    <property type="entry name" value="TRICHOME BIREFRINGENCE-LIKE N-TERMINAL DOMAIN-CONTAINING PROTEIN"/>
    <property type="match status" value="1"/>
</dbReference>
<evidence type="ECO:0000256" key="1">
    <source>
        <dbReference type="ARBA" id="ARBA00004167"/>
    </source>
</evidence>
<evidence type="ECO:0000313" key="11">
    <source>
        <dbReference type="Proteomes" id="UP001054252"/>
    </source>
</evidence>
<dbReference type="Pfam" id="PF14416">
    <property type="entry name" value="PMR5N"/>
    <property type="match status" value="1"/>
</dbReference>
<evidence type="ECO:0000313" key="10">
    <source>
        <dbReference type="EMBL" id="GKV16865.1"/>
    </source>
</evidence>
<dbReference type="PANTHER" id="PTHR32285">
    <property type="entry name" value="PROTEIN TRICHOME BIREFRINGENCE-LIKE 9-RELATED"/>
    <property type="match status" value="1"/>
</dbReference>
<comment type="subcellular location">
    <subcellularLocation>
        <location evidence="1">Membrane</location>
        <topology evidence="1">Single-pass membrane protein</topology>
    </subcellularLocation>
</comment>
<name>A0AAV5JXI8_9ROSI</name>
<dbReference type="EMBL" id="BPVZ01000046">
    <property type="protein sequence ID" value="GKV16865.1"/>
    <property type="molecule type" value="Genomic_DNA"/>
</dbReference>
<dbReference type="GO" id="GO:0005794">
    <property type="term" value="C:Golgi apparatus"/>
    <property type="evidence" value="ECO:0007669"/>
    <property type="project" value="TreeGrafter"/>
</dbReference>
<evidence type="ECO:0000259" key="9">
    <source>
        <dbReference type="Pfam" id="PF14416"/>
    </source>
</evidence>
<evidence type="ECO:0008006" key="12">
    <source>
        <dbReference type="Google" id="ProtNLM"/>
    </source>
</evidence>
<keyword evidence="4" id="KW-0735">Signal-anchor</keyword>
<evidence type="ECO:0000256" key="2">
    <source>
        <dbReference type="ARBA" id="ARBA00007727"/>
    </source>
</evidence>
<gene>
    <name evidence="10" type="ORF">SLEP1_g27439</name>
</gene>
<keyword evidence="3 7" id="KW-0812">Transmembrane</keyword>
<reference evidence="10 11" key="1">
    <citation type="journal article" date="2021" name="Commun. Biol.">
        <title>The genome of Shorea leprosula (Dipterocarpaceae) highlights the ecological relevance of drought in aseasonal tropical rainforests.</title>
        <authorList>
            <person name="Ng K.K.S."/>
            <person name="Kobayashi M.J."/>
            <person name="Fawcett J.A."/>
            <person name="Hatakeyama M."/>
            <person name="Paape T."/>
            <person name="Ng C.H."/>
            <person name="Ang C.C."/>
            <person name="Tnah L.H."/>
            <person name="Lee C.T."/>
            <person name="Nishiyama T."/>
            <person name="Sese J."/>
            <person name="O'Brien M.J."/>
            <person name="Copetti D."/>
            <person name="Mohd Noor M.I."/>
            <person name="Ong R.C."/>
            <person name="Putra M."/>
            <person name="Sireger I.Z."/>
            <person name="Indrioko S."/>
            <person name="Kosugi Y."/>
            <person name="Izuno A."/>
            <person name="Isagi Y."/>
            <person name="Lee S.L."/>
            <person name="Shimizu K.K."/>
        </authorList>
    </citation>
    <scope>NUCLEOTIDE SEQUENCE [LARGE SCALE GENOMIC DNA]</scope>
    <source>
        <strain evidence="10">214</strain>
    </source>
</reference>
<comment type="similarity">
    <text evidence="2">Belongs to the PC-esterase family. TBL subfamily.</text>
</comment>
<sequence>MKFHAIEFPPNGKNTSQNSFKRLFLTLTLIFFTSIPLYLIRKSQSPLPPQEIDISSLRKNREVLKKCDIFKGKWVPHPEGPYYTNETCPLIIDQHNCMKFGRPDTEFMRWRWKPDECELPYFDAVQFLELVRGKSMAFLGDSVGKNQMHSLLCLLSSVASPEDVSSKYSSDTTYFTHWFYADYNFTLASLWSPFLVTSRDADLNGYSYDSYMSLYIDEADKGWTGEIEGYDYVIISAGHWFFRPLYLHEKGQLVGCHKCSVKNITSLSVYHGYRMAFRTAFRTLLSLKRYKGVTFLRTFSPAHFENADWDKGGNCLRTKPFTNQERKSDDYIWEFYLTQVEEVRAAEDEGRKRGLQFVLLNTTEIMWLRPDGHPSQFGHSRHRNETVNDCVHWCLPGPIDTWNELLLYMMKMGVLKGRERKLMKNYI</sequence>
<keyword evidence="6 7" id="KW-0472">Membrane</keyword>
<evidence type="ECO:0000256" key="6">
    <source>
        <dbReference type="ARBA" id="ARBA00023136"/>
    </source>
</evidence>
<proteinExistence type="inferred from homology"/>
<evidence type="ECO:0000256" key="5">
    <source>
        <dbReference type="ARBA" id="ARBA00022989"/>
    </source>
</evidence>
<dbReference type="InterPro" id="IPR026057">
    <property type="entry name" value="TBL_C"/>
</dbReference>